<comment type="caution">
    <text evidence="7">The sequence shown here is derived from an EMBL/GenBank/DDBJ whole genome shotgun (WGS) entry which is preliminary data.</text>
</comment>
<dbReference type="SUPFAM" id="SSF52058">
    <property type="entry name" value="L domain-like"/>
    <property type="match status" value="1"/>
</dbReference>
<dbReference type="InterPro" id="IPR002182">
    <property type="entry name" value="NB-ARC"/>
</dbReference>
<feature type="domain" description="NB-ARC" evidence="4">
    <location>
        <begin position="142"/>
        <end position="191"/>
    </location>
</feature>
<feature type="domain" description="Disease resistance N-terminal" evidence="5">
    <location>
        <begin position="9"/>
        <end position="62"/>
    </location>
</feature>
<dbReference type="InterPro" id="IPR044974">
    <property type="entry name" value="Disease_R_plants"/>
</dbReference>
<dbReference type="InterPro" id="IPR032675">
    <property type="entry name" value="LRR_dom_sf"/>
</dbReference>
<dbReference type="SUPFAM" id="SSF52540">
    <property type="entry name" value="P-loop containing nucleoside triphosphate hydrolases"/>
    <property type="match status" value="1"/>
</dbReference>
<evidence type="ECO:0000256" key="2">
    <source>
        <dbReference type="ARBA" id="ARBA00022741"/>
    </source>
</evidence>
<dbReference type="Pfam" id="PF00931">
    <property type="entry name" value="NB-ARC"/>
    <property type="match status" value="2"/>
</dbReference>
<dbReference type="OrthoDB" id="646178at2759"/>
<dbReference type="Gene3D" id="1.20.5.4130">
    <property type="match status" value="1"/>
</dbReference>
<protein>
    <submittedName>
        <fullName evidence="7">Uncharacterized protein</fullName>
    </submittedName>
</protein>
<gene>
    <name evidence="7" type="ORF">NE237_005778</name>
</gene>
<sequence length="580" mass="66284">MAEEGTIISFAKKLGVIVLEEYKFLEGVEGESVSLRDKLEWISSFLRDATVQRSKYERVDVWDVLDIFIHKVKKLKKHKRLGNQIKSINKRIKNISTRRSKYAIDKLEDKDSLSNDTALSKRRDPDEEGDNVVGFDGQSKVVAKMLLEKEDDSSQFHVISIVGMAGAGKSTLARKVYNDVKNQFDSCAWINEAPNKEDMGKLLIVLDDVWRRQDWDALHSDVLKKIKSAEIRSVTSRYTAVATRACSRIKPYDIEKLDEEMGLELLKKKVFRKENLPGELKELAVKIVEKCHGLTLAIAVLGGLLSTKQKTIDMWTKVLQSVSLQLLQGSTECFNALSYDNVPNFLKPCFLYLGLFPEDSLIDCKTLIQLWIAEGFIQMRGEESMEARMNMIQVDKRRSNGSVEILRQDKFLDIFGNHDWETHCTMSRRVAVHSTKGKEKEGTQIPDSSSLNDPRSMLCFHNLSNIRPLEDKSFYKSFKLLRVLGTLTIKRLPSSIHNLQNLRTLDINGTGIIGIPGSIFELEELRYFYGNTDIYSWRDTNDNVFSCTLHCKIVDYYHHSGIGGALPPRISRLRKLYTLQ</sequence>
<dbReference type="Pfam" id="PF23559">
    <property type="entry name" value="WHD_DRP"/>
    <property type="match status" value="1"/>
</dbReference>
<dbReference type="InterPro" id="IPR038005">
    <property type="entry name" value="RX-like_CC"/>
</dbReference>
<accession>A0A9Q0KLC2</accession>
<dbReference type="InterPro" id="IPR058922">
    <property type="entry name" value="WHD_DRP"/>
</dbReference>
<dbReference type="InterPro" id="IPR036388">
    <property type="entry name" value="WH-like_DNA-bd_sf"/>
</dbReference>
<evidence type="ECO:0000259" key="4">
    <source>
        <dbReference type="Pfam" id="PF00931"/>
    </source>
</evidence>
<dbReference type="Gene3D" id="3.40.50.300">
    <property type="entry name" value="P-loop containing nucleotide triphosphate hydrolases"/>
    <property type="match status" value="1"/>
</dbReference>
<evidence type="ECO:0000256" key="1">
    <source>
        <dbReference type="ARBA" id="ARBA00022737"/>
    </source>
</evidence>
<feature type="domain" description="Disease resistance protein winged helix" evidence="6">
    <location>
        <begin position="355"/>
        <end position="387"/>
    </location>
</feature>
<reference evidence="7" key="1">
    <citation type="journal article" date="2023" name="Plant J.">
        <title>The genome of the king protea, Protea cynaroides.</title>
        <authorList>
            <person name="Chang J."/>
            <person name="Duong T.A."/>
            <person name="Schoeman C."/>
            <person name="Ma X."/>
            <person name="Roodt D."/>
            <person name="Barker N."/>
            <person name="Li Z."/>
            <person name="Van de Peer Y."/>
            <person name="Mizrachi E."/>
        </authorList>
    </citation>
    <scope>NUCLEOTIDE SEQUENCE</scope>
    <source>
        <tissue evidence="7">Young leaves</tissue>
    </source>
</reference>
<dbReference type="CDD" id="cd14798">
    <property type="entry name" value="RX-CC_like"/>
    <property type="match status" value="1"/>
</dbReference>
<dbReference type="PRINTS" id="PR00364">
    <property type="entry name" value="DISEASERSIST"/>
</dbReference>
<dbReference type="PANTHER" id="PTHR23155">
    <property type="entry name" value="DISEASE RESISTANCE PROTEIN RP"/>
    <property type="match status" value="1"/>
</dbReference>
<dbReference type="Gene3D" id="3.80.10.10">
    <property type="entry name" value="Ribonuclease Inhibitor"/>
    <property type="match status" value="1"/>
</dbReference>
<evidence type="ECO:0000259" key="6">
    <source>
        <dbReference type="Pfam" id="PF23559"/>
    </source>
</evidence>
<evidence type="ECO:0000259" key="5">
    <source>
        <dbReference type="Pfam" id="PF18052"/>
    </source>
</evidence>
<name>A0A9Q0KLC2_9MAGN</name>
<organism evidence="7 8">
    <name type="scientific">Protea cynaroides</name>
    <dbReference type="NCBI Taxonomy" id="273540"/>
    <lineage>
        <taxon>Eukaryota</taxon>
        <taxon>Viridiplantae</taxon>
        <taxon>Streptophyta</taxon>
        <taxon>Embryophyta</taxon>
        <taxon>Tracheophyta</taxon>
        <taxon>Spermatophyta</taxon>
        <taxon>Magnoliopsida</taxon>
        <taxon>Proteales</taxon>
        <taxon>Proteaceae</taxon>
        <taxon>Protea</taxon>
    </lineage>
</organism>
<dbReference type="EMBL" id="JAMYWD010000004">
    <property type="protein sequence ID" value="KAJ4972604.1"/>
    <property type="molecule type" value="Genomic_DNA"/>
</dbReference>
<keyword evidence="1" id="KW-0677">Repeat</keyword>
<evidence type="ECO:0000313" key="8">
    <source>
        <dbReference type="Proteomes" id="UP001141806"/>
    </source>
</evidence>
<evidence type="ECO:0000256" key="3">
    <source>
        <dbReference type="ARBA" id="ARBA00022821"/>
    </source>
</evidence>
<dbReference type="InterPro" id="IPR027417">
    <property type="entry name" value="P-loop_NTPase"/>
</dbReference>
<proteinExistence type="predicted"/>
<dbReference type="InterPro" id="IPR042197">
    <property type="entry name" value="Apaf_helical"/>
</dbReference>
<feature type="domain" description="NB-ARC" evidence="4">
    <location>
        <begin position="201"/>
        <end position="274"/>
    </location>
</feature>
<dbReference type="Gene3D" id="1.10.10.10">
    <property type="entry name" value="Winged helix-like DNA-binding domain superfamily/Winged helix DNA-binding domain"/>
    <property type="match status" value="1"/>
</dbReference>
<evidence type="ECO:0000313" key="7">
    <source>
        <dbReference type="EMBL" id="KAJ4972604.1"/>
    </source>
</evidence>
<dbReference type="Proteomes" id="UP001141806">
    <property type="component" value="Unassembled WGS sequence"/>
</dbReference>
<keyword evidence="2" id="KW-0547">Nucleotide-binding</keyword>
<keyword evidence="8" id="KW-1185">Reference proteome</keyword>
<dbReference type="AlphaFoldDB" id="A0A9Q0KLC2"/>
<dbReference type="InterPro" id="IPR041118">
    <property type="entry name" value="Rx_N"/>
</dbReference>
<dbReference type="PANTHER" id="PTHR23155:SF1205">
    <property type="entry name" value="DISEASE RESISTANCE PROTEIN RPM1"/>
    <property type="match status" value="1"/>
</dbReference>
<dbReference type="Pfam" id="PF18052">
    <property type="entry name" value="Rx_N"/>
    <property type="match status" value="1"/>
</dbReference>
<keyword evidence="3" id="KW-0611">Plant defense</keyword>
<dbReference type="GO" id="GO:0098542">
    <property type="term" value="P:defense response to other organism"/>
    <property type="evidence" value="ECO:0007669"/>
    <property type="project" value="TreeGrafter"/>
</dbReference>
<dbReference type="GO" id="GO:0043531">
    <property type="term" value="F:ADP binding"/>
    <property type="evidence" value="ECO:0007669"/>
    <property type="project" value="InterPro"/>
</dbReference>
<dbReference type="Gene3D" id="1.10.8.430">
    <property type="entry name" value="Helical domain of apoptotic protease-activating factors"/>
    <property type="match status" value="1"/>
</dbReference>